<dbReference type="EMBL" id="BAAAHC010000028">
    <property type="protein sequence ID" value="GAA0540907.1"/>
    <property type="molecule type" value="Genomic_DNA"/>
</dbReference>
<organism evidence="3 4">
    <name type="scientific">Saccharopolyspora thermophila</name>
    <dbReference type="NCBI Taxonomy" id="89367"/>
    <lineage>
        <taxon>Bacteria</taxon>
        <taxon>Bacillati</taxon>
        <taxon>Actinomycetota</taxon>
        <taxon>Actinomycetes</taxon>
        <taxon>Pseudonocardiales</taxon>
        <taxon>Pseudonocardiaceae</taxon>
        <taxon>Saccharopolyspora</taxon>
    </lineage>
</organism>
<dbReference type="Gene3D" id="3.40.50.1820">
    <property type="entry name" value="alpha/beta hydrolase"/>
    <property type="match status" value="1"/>
</dbReference>
<sequence length="307" mass="32890">MAHDAADRPATEPRSTVLGLVAAGPHRIKVRAAAQEDPASPVVVLLPAMGVPARYYRPFVADLHAQGLSVVTFDMRGQGESTPPAARGVRYGYQSLIDDVDAVLDLVASLHPQAPRFLLGHSLGGQIALLHAASHPGRVQGIVLVASGSVWFRSFTGVHRLRILLGTQLVAALSTLFGYWPGHRLGFGGRQAVDLMQDWARQARTGRYRLNGSATDYEAALRTVRQPLLTVSVSGDKLAPRSSVDHLAGKAELAPRTARHYSRSAAGAASLGHFSWVRNGGELSRWIRDWIAAIAPNAASWTTSAPK</sequence>
<comment type="caution">
    <text evidence="3">The sequence shown here is derived from an EMBL/GenBank/DDBJ whole genome shotgun (WGS) entry which is preliminary data.</text>
</comment>
<name>A0A917K4F6_9PSEU</name>
<dbReference type="Proteomes" id="UP000597989">
    <property type="component" value="Unassembled WGS sequence"/>
</dbReference>
<protein>
    <submittedName>
        <fullName evidence="2">Alpha/beta fold hydrolase</fullName>
    </submittedName>
</protein>
<dbReference type="RefSeq" id="WP_188989545.1">
    <property type="nucleotide sequence ID" value="NZ_BAAAHC010000028.1"/>
</dbReference>
<reference evidence="2 5" key="2">
    <citation type="journal article" date="2019" name="Int. J. Syst. Evol. Microbiol.">
        <title>The Global Catalogue of Microorganisms (GCM) 10K type strain sequencing project: providing services to taxonomists for standard genome sequencing and annotation.</title>
        <authorList>
            <consortium name="The Broad Institute Genomics Platform"/>
            <consortium name="The Broad Institute Genome Sequencing Center for Infectious Disease"/>
            <person name="Wu L."/>
            <person name="Ma J."/>
        </authorList>
    </citation>
    <scope>NUCLEOTIDE SEQUENCE [LARGE SCALE GENOMIC DNA]</scope>
    <source>
        <strain evidence="2 5">JCM 10664</strain>
    </source>
</reference>
<dbReference type="PRINTS" id="PR00111">
    <property type="entry name" value="ABHYDROLASE"/>
</dbReference>
<dbReference type="PANTHER" id="PTHR43798">
    <property type="entry name" value="MONOACYLGLYCEROL LIPASE"/>
    <property type="match status" value="1"/>
</dbReference>
<keyword evidence="2" id="KW-0378">Hydrolase</keyword>
<dbReference type="GO" id="GO:0016020">
    <property type="term" value="C:membrane"/>
    <property type="evidence" value="ECO:0007669"/>
    <property type="project" value="TreeGrafter"/>
</dbReference>
<dbReference type="GO" id="GO:0016787">
    <property type="term" value="F:hydrolase activity"/>
    <property type="evidence" value="ECO:0007669"/>
    <property type="project" value="UniProtKB-KW"/>
</dbReference>
<reference evidence="3 4" key="1">
    <citation type="journal article" date="2014" name="Int. J. Syst. Evol. Microbiol.">
        <title>Complete genome sequence of Corynebacterium casei LMG S-19264T (=DSM 44701T), isolated from a smear-ripened cheese.</title>
        <authorList>
            <consortium name="US DOE Joint Genome Institute (JGI-PGF)"/>
            <person name="Walter F."/>
            <person name="Albersmeier A."/>
            <person name="Kalinowski J."/>
            <person name="Ruckert C."/>
        </authorList>
    </citation>
    <scope>NUCLEOTIDE SEQUENCE [LARGE SCALE GENOMIC DNA]</scope>
    <source>
        <strain evidence="3 4">CGMCC 4.7206</strain>
    </source>
</reference>
<keyword evidence="5" id="KW-1185">Reference proteome</keyword>
<evidence type="ECO:0000259" key="1">
    <source>
        <dbReference type="Pfam" id="PF12146"/>
    </source>
</evidence>
<dbReference type="InterPro" id="IPR050266">
    <property type="entry name" value="AB_hydrolase_sf"/>
</dbReference>
<dbReference type="EMBL" id="BMMT01000014">
    <property type="protein sequence ID" value="GGI97043.1"/>
    <property type="molecule type" value="Genomic_DNA"/>
</dbReference>
<dbReference type="PANTHER" id="PTHR43798:SF33">
    <property type="entry name" value="HYDROLASE, PUTATIVE (AFU_ORTHOLOGUE AFUA_2G14860)-RELATED"/>
    <property type="match status" value="1"/>
</dbReference>
<accession>A0A917K4F6</accession>
<evidence type="ECO:0000313" key="2">
    <source>
        <dbReference type="EMBL" id="GAA0540907.1"/>
    </source>
</evidence>
<dbReference type="InterPro" id="IPR000073">
    <property type="entry name" value="AB_hydrolase_1"/>
</dbReference>
<evidence type="ECO:0000313" key="4">
    <source>
        <dbReference type="Proteomes" id="UP000597989"/>
    </source>
</evidence>
<dbReference type="InterPro" id="IPR017208">
    <property type="entry name" value="UCP037442_abhydr"/>
</dbReference>
<feature type="domain" description="Serine aminopeptidase S33" evidence="1">
    <location>
        <begin position="40"/>
        <end position="147"/>
    </location>
</feature>
<dbReference type="AlphaFoldDB" id="A0A917K4F6"/>
<proteinExistence type="predicted"/>
<dbReference type="Pfam" id="PF12146">
    <property type="entry name" value="Hydrolase_4"/>
    <property type="match status" value="1"/>
</dbReference>
<dbReference type="PIRSF" id="PIRSF037442">
    <property type="entry name" value="UCP037442_abhydr"/>
    <property type="match status" value="1"/>
</dbReference>
<gene>
    <name evidence="2" type="ORF">GCM10009545_49280</name>
    <name evidence="3" type="ORF">GCM10011581_37790</name>
</gene>
<dbReference type="Proteomes" id="UP001500220">
    <property type="component" value="Unassembled WGS sequence"/>
</dbReference>
<dbReference type="InterPro" id="IPR022742">
    <property type="entry name" value="Hydrolase_4"/>
</dbReference>
<evidence type="ECO:0000313" key="5">
    <source>
        <dbReference type="Proteomes" id="UP001500220"/>
    </source>
</evidence>
<evidence type="ECO:0000313" key="3">
    <source>
        <dbReference type="EMBL" id="GGI97043.1"/>
    </source>
</evidence>
<dbReference type="InterPro" id="IPR029058">
    <property type="entry name" value="AB_hydrolase_fold"/>
</dbReference>
<dbReference type="SUPFAM" id="SSF53474">
    <property type="entry name" value="alpha/beta-Hydrolases"/>
    <property type="match status" value="1"/>
</dbReference>
<reference evidence="2" key="4">
    <citation type="submission" date="2023-12" db="EMBL/GenBank/DDBJ databases">
        <authorList>
            <person name="Sun Q."/>
            <person name="Inoue M."/>
        </authorList>
    </citation>
    <scope>NUCLEOTIDE SEQUENCE</scope>
    <source>
        <strain evidence="2">JCM 10664</strain>
    </source>
</reference>
<reference evidence="3" key="3">
    <citation type="submission" date="2020-09" db="EMBL/GenBank/DDBJ databases">
        <authorList>
            <person name="Sun Q."/>
            <person name="Zhou Y."/>
        </authorList>
    </citation>
    <scope>NUCLEOTIDE SEQUENCE</scope>
    <source>
        <strain evidence="3">CGMCC 4.7206</strain>
    </source>
</reference>